<evidence type="ECO:0000313" key="3">
    <source>
        <dbReference type="Proteomes" id="UP000224287"/>
    </source>
</evidence>
<sequence>MFLLDNLKEKIKDNKKLSSVAVYRRVNHKRVIQKTLLWISLMLLFLELSYAVVWHELVFCPNLGEIKKTIIFKYLYLPAIISIIAFVFTCFSLSIARLTTPVCLIALGIFLGMFMGYLYVRLNISHTFDLTDKLLIHKHLCLTMLLSFIFILMSNFAITILIYYKKFKKTKRLKINS</sequence>
<dbReference type="EMBL" id="CP015149">
    <property type="protein sequence ID" value="AOF54617.1"/>
    <property type="molecule type" value="Genomic_DNA"/>
</dbReference>
<feature type="transmembrane region" description="Helical" evidence="1">
    <location>
        <begin position="35"/>
        <end position="54"/>
    </location>
</feature>
<keyword evidence="3" id="KW-1185">Reference proteome</keyword>
<keyword evidence="1" id="KW-1133">Transmembrane helix</keyword>
<name>A0ABN4S1L2_9MOLU</name>
<evidence type="ECO:0000313" key="2">
    <source>
        <dbReference type="EMBL" id="AOF54617.1"/>
    </source>
</evidence>
<gene>
    <name evidence="2" type="ORF">MBSPM3_v1c0810</name>
</gene>
<keyword evidence="1" id="KW-0812">Transmembrane</keyword>
<protein>
    <submittedName>
        <fullName evidence="2">Uncharacterized protein</fullName>
    </submittedName>
</protein>
<proteinExistence type="predicted"/>
<dbReference type="Proteomes" id="UP000224287">
    <property type="component" value="Chromosome"/>
</dbReference>
<reference evidence="2" key="1">
    <citation type="submission" date="2016-04" db="EMBL/GenBank/DDBJ databases">
        <title>Complete genome sequence of maize bushy stunt phytoplasma M3.</title>
        <authorList>
            <person name="Orlovskis Z."/>
            <person name="Canale M.C."/>
            <person name="Haryono M."/>
            <person name="Lopes J.R.S."/>
            <person name="Kuo C.-H."/>
            <person name="Hogenhout S.A."/>
        </authorList>
    </citation>
    <scope>NUCLEOTIDE SEQUENCE [LARGE SCALE GENOMIC DNA]</scope>
    <source>
        <strain evidence="2">M3</strain>
    </source>
</reference>
<accession>A0ABN4S1L2</accession>
<keyword evidence="1" id="KW-0472">Membrane</keyword>
<organism evidence="2 3">
    <name type="scientific">Maize bushy stunt phytoplasma</name>
    <dbReference type="NCBI Taxonomy" id="202462"/>
    <lineage>
        <taxon>Bacteria</taxon>
        <taxon>Bacillati</taxon>
        <taxon>Mycoplasmatota</taxon>
        <taxon>Mollicutes</taxon>
        <taxon>Acholeplasmatales</taxon>
        <taxon>Acholeplasmataceae</taxon>
        <taxon>Candidatus Phytoplasma</taxon>
        <taxon>16SrI (Aster yellows group)</taxon>
    </lineage>
</organism>
<feature type="transmembrane region" description="Helical" evidence="1">
    <location>
        <begin position="102"/>
        <end position="120"/>
    </location>
</feature>
<evidence type="ECO:0000256" key="1">
    <source>
        <dbReference type="SAM" id="Phobius"/>
    </source>
</evidence>
<dbReference type="RefSeq" id="WP_069028056.1">
    <property type="nucleotide sequence ID" value="NZ_CP015149.1"/>
</dbReference>
<feature type="transmembrane region" description="Helical" evidence="1">
    <location>
        <begin position="74"/>
        <end position="95"/>
    </location>
</feature>
<feature type="transmembrane region" description="Helical" evidence="1">
    <location>
        <begin position="140"/>
        <end position="164"/>
    </location>
</feature>